<keyword evidence="3 6" id="KW-0812">Transmembrane</keyword>
<dbReference type="GO" id="GO:0016020">
    <property type="term" value="C:membrane"/>
    <property type="evidence" value="ECO:0007669"/>
    <property type="project" value="UniProtKB-SubCell"/>
</dbReference>
<keyword evidence="5 6" id="KW-0472">Membrane</keyword>
<dbReference type="InterPro" id="IPR006904">
    <property type="entry name" value="DUF716"/>
</dbReference>
<feature type="transmembrane region" description="Helical" evidence="6">
    <location>
        <begin position="12"/>
        <end position="34"/>
    </location>
</feature>
<comment type="subcellular location">
    <subcellularLocation>
        <location evidence="1">Membrane</location>
        <topology evidence="1">Multi-pass membrane protein</topology>
    </subcellularLocation>
</comment>
<evidence type="ECO:0000256" key="2">
    <source>
        <dbReference type="ARBA" id="ARBA00006948"/>
    </source>
</evidence>
<feature type="transmembrane region" description="Helical" evidence="6">
    <location>
        <begin position="152"/>
        <end position="170"/>
    </location>
</feature>
<feature type="transmembrane region" description="Helical" evidence="6">
    <location>
        <begin position="60"/>
        <end position="81"/>
    </location>
</feature>
<evidence type="ECO:0000256" key="1">
    <source>
        <dbReference type="ARBA" id="ARBA00004141"/>
    </source>
</evidence>
<feature type="transmembrane region" description="Helical" evidence="6">
    <location>
        <begin position="93"/>
        <end position="110"/>
    </location>
</feature>
<feature type="transmembrane region" description="Helical" evidence="6">
    <location>
        <begin position="207"/>
        <end position="231"/>
    </location>
</feature>
<gene>
    <name evidence="7" type="ORF">SEMRO_961_G224960.1</name>
</gene>
<proteinExistence type="inferred from homology"/>
<dbReference type="Proteomes" id="UP001153069">
    <property type="component" value="Unassembled WGS sequence"/>
</dbReference>
<keyword evidence="8" id="KW-1185">Reference proteome</keyword>
<evidence type="ECO:0000313" key="7">
    <source>
        <dbReference type="EMBL" id="CAB9518751.1"/>
    </source>
</evidence>
<organism evidence="7 8">
    <name type="scientific">Seminavis robusta</name>
    <dbReference type="NCBI Taxonomy" id="568900"/>
    <lineage>
        <taxon>Eukaryota</taxon>
        <taxon>Sar</taxon>
        <taxon>Stramenopiles</taxon>
        <taxon>Ochrophyta</taxon>
        <taxon>Bacillariophyta</taxon>
        <taxon>Bacillariophyceae</taxon>
        <taxon>Bacillariophycidae</taxon>
        <taxon>Naviculales</taxon>
        <taxon>Naviculaceae</taxon>
        <taxon>Seminavis</taxon>
    </lineage>
</organism>
<comment type="caution">
    <text evidence="7">The sequence shown here is derived from an EMBL/GenBank/DDBJ whole genome shotgun (WGS) entry which is preliminary data.</text>
</comment>
<sequence length="276" mass="30431">MNMEMDMAHKTGYFSGHAVAGTGFITFGVFYLLLTLHRARNLPNGVSFADAHIPEKNHSFLMGAGLVLIPVTMFGVCFEAPGWDNIIAPATHVTLYLTIMLVGVAALLEGMKRLPQDSSRRCLVFAMICQYILWNEHAMLKQVPADFRLHELLAQLCLVGAAVMAYSIMFPKHVIAFVMQPGICVLMGTWLYTGGFYAAYIDIPVGLVGIILVLEALVIATIILLSAAFLVPQSYGHRLDSQPLSYRSLPGREIIDDKDTLTFFVTNDVDCKQTNV</sequence>
<protein>
    <submittedName>
        <fullName evidence="7">Uncharacterized protein</fullName>
    </submittedName>
</protein>
<dbReference type="AlphaFoldDB" id="A0A9N8EC88"/>
<evidence type="ECO:0000256" key="4">
    <source>
        <dbReference type="ARBA" id="ARBA00022989"/>
    </source>
</evidence>
<evidence type="ECO:0000256" key="6">
    <source>
        <dbReference type="SAM" id="Phobius"/>
    </source>
</evidence>
<dbReference type="Pfam" id="PF04819">
    <property type="entry name" value="DUF716"/>
    <property type="match status" value="1"/>
</dbReference>
<evidence type="ECO:0000313" key="8">
    <source>
        <dbReference type="Proteomes" id="UP001153069"/>
    </source>
</evidence>
<keyword evidence="4 6" id="KW-1133">Transmembrane helix</keyword>
<feature type="transmembrane region" description="Helical" evidence="6">
    <location>
        <begin position="182"/>
        <end position="201"/>
    </location>
</feature>
<dbReference type="OrthoDB" id="551896at2759"/>
<reference evidence="7" key="1">
    <citation type="submission" date="2020-06" db="EMBL/GenBank/DDBJ databases">
        <authorList>
            <consortium name="Plant Systems Biology data submission"/>
        </authorList>
    </citation>
    <scope>NUCLEOTIDE SEQUENCE</scope>
    <source>
        <strain evidence="7">D6</strain>
    </source>
</reference>
<evidence type="ECO:0000256" key="5">
    <source>
        <dbReference type="ARBA" id="ARBA00023136"/>
    </source>
</evidence>
<accession>A0A9N8EC88</accession>
<name>A0A9N8EC88_9STRA</name>
<dbReference type="EMBL" id="CAICTM010000959">
    <property type="protein sequence ID" value="CAB9518751.1"/>
    <property type="molecule type" value="Genomic_DNA"/>
</dbReference>
<evidence type="ECO:0000256" key="3">
    <source>
        <dbReference type="ARBA" id="ARBA00022692"/>
    </source>
</evidence>
<comment type="similarity">
    <text evidence="2">Belongs to the TMEM45 family.</text>
</comment>